<dbReference type="PANTHER" id="PTHR37544:SF3">
    <property type="entry name" value="SPRAY"/>
    <property type="match status" value="1"/>
</dbReference>
<accession>A0A8K0X2S8</accession>
<gene>
    <name evidence="3" type="ORF">B0T11DRAFT_351863</name>
</gene>
<dbReference type="EMBL" id="JAGPXD010000003">
    <property type="protein sequence ID" value="KAH7361976.1"/>
    <property type="molecule type" value="Genomic_DNA"/>
</dbReference>
<feature type="transmembrane region" description="Helical" evidence="2">
    <location>
        <begin position="794"/>
        <end position="817"/>
    </location>
</feature>
<keyword evidence="2" id="KW-0472">Membrane</keyword>
<sequence>MTSSLYGHKAAYVVTHVSRPELRPGGDSWSSSRRTSPHPGVEKHTGKTKSRKSSFPWSLKKSDSECSLIAHKHGWKPVILSGPVLASFCVISLLLIAIVEVLAQHSQRTGGLFLSPDADNLSPLVTFSYLFLPTIVAVIYSLFWSWVDLDAKRIQPWYELSRPEGADADDSILLSYPYDFVGSVPLTAFRKRHWPVFFSGTTMVIIFWLLTPLQSSIMGTGSVIVSRDVEFSGTTGFIPLAQHALELDQSILNEGYAITWLEQPYPPFTTKEYTLLPFDLPADASRSPSANWTGTTTKYWTSLDCWPAAIERELPESKRTFNFDDGRGCNASGIAAYGQFNGKSPYKMMYLGHQTSAFVDYALAGPTCPNADHEFLAIWSHHNATLLENRPNDIRLEAVFCETSYHQQKVRATVSSDGMVPFDDTIVPLEPAETFTGTDFNITALEHLIGAGITPIEIAIQREYPFSRLLEQYPQAVDLGMTWPMSPMVGFALGSREITSLEEFNDQSMLGDAFNATHKLMFSLALRKVFLKTTDDATAPGSLEFSMHGIVVSRLWSAVVEGLLGLVSLFTFALWWFSSKAPSNLTGDPSSLRSLIDMCSNSASFLDALSGKGCLSEEELATAFPRYRFQLACGCQSRSGRMMIQVTRSDGRDHEAAALEEFGTGKHDLLAARGHYSPVKPWALRRSFGASTILIMMGVVALLAWLKFEEHRQSGLTPPTGSFEVQQLIFSFLPTAFATAFEPLWVLVNRLLCIVQPFQDLWSGQKVAKGSINARYTSVPPQLVFWRAFGARHFLLSAVCAVAVLSNLLAVGLGGLFNHLPAKATYEQEFQQTLLPMLVNETIYDNDFLPQNNAAFYYDEPFFVAMSNVSRGTTLPPWITEDFYMQPFTLPNDRQSRADSYTANTMGFGVTPHCSPAGVFKSKTEGPILNHTMGRLTPGVECPTQFQPEIPLNTTMYDLPAGKSSAEVVFTLVPYMYLDVCGTVLFLGWSRAPEASDPDGEMETSFVACEPVFSTAMFRTTVNTDGHVLEAVNFTEPKTTLDYAESTNHTDSMIVLMNHLFRRPTLPWHNDTLSRDWMNYLLKIRPGNSDILDPEIGVPDPASLVPSIEAVYRQVFALLLGLNDEVFARSTEPSVIYGTQEVAEVRIFMPMSAFVISVAVLGLNIFTALILYTIGVKHFLPRMPTTIGSILAYVAPSRAVREISDDSGPGSPARTFSFGRYVGDDGRAHVGIELDPYVVPVKLSSLKKGNTKPKSRLRRAFTRETSSTGNQAWL</sequence>
<feature type="region of interest" description="Disordered" evidence="1">
    <location>
        <begin position="1247"/>
        <end position="1274"/>
    </location>
</feature>
<reference evidence="3" key="1">
    <citation type="journal article" date="2021" name="Nat. Commun.">
        <title>Genetic determinants of endophytism in the Arabidopsis root mycobiome.</title>
        <authorList>
            <person name="Mesny F."/>
            <person name="Miyauchi S."/>
            <person name="Thiergart T."/>
            <person name="Pickel B."/>
            <person name="Atanasova L."/>
            <person name="Karlsson M."/>
            <person name="Huettel B."/>
            <person name="Barry K.W."/>
            <person name="Haridas S."/>
            <person name="Chen C."/>
            <person name="Bauer D."/>
            <person name="Andreopoulos W."/>
            <person name="Pangilinan J."/>
            <person name="LaButti K."/>
            <person name="Riley R."/>
            <person name="Lipzen A."/>
            <person name="Clum A."/>
            <person name="Drula E."/>
            <person name="Henrissat B."/>
            <person name="Kohler A."/>
            <person name="Grigoriev I.V."/>
            <person name="Martin F.M."/>
            <person name="Hacquard S."/>
        </authorList>
    </citation>
    <scope>NUCLEOTIDE SEQUENCE</scope>
    <source>
        <strain evidence="3">MPI-CAGE-AT-0016</strain>
    </source>
</reference>
<feature type="compositionally biased region" description="Polar residues" evidence="1">
    <location>
        <begin position="1263"/>
        <end position="1274"/>
    </location>
</feature>
<proteinExistence type="predicted"/>
<dbReference type="Proteomes" id="UP000813385">
    <property type="component" value="Unassembled WGS sequence"/>
</dbReference>
<dbReference type="Pfam" id="PF11915">
    <property type="entry name" value="DUF3433"/>
    <property type="match status" value="2"/>
</dbReference>
<keyword evidence="4" id="KW-1185">Reference proteome</keyword>
<dbReference type="PANTHER" id="PTHR37544">
    <property type="entry name" value="SPRAY-RELATED"/>
    <property type="match status" value="1"/>
</dbReference>
<evidence type="ECO:0000256" key="1">
    <source>
        <dbReference type="SAM" id="MobiDB-lite"/>
    </source>
</evidence>
<protein>
    <submittedName>
        <fullName evidence="3">Uncharacterized protein</fullName>
    </submittedName>
</protein>
<evidence type="ECO:0000256" key="2">
    <source>
        <dbReference type="SAM" id="Phobius"/>
    </source>
</evidence>
<evidence type="ECO:0000313" key="3">
    <source>
        <dbReference type="EMBL" id="KAH7361976.1"/>
    </source>
</evidence>
<keyword evidence="2" id="KW-1133">Transmembrane helix</keyword>
<dbReference type="OrthoDB" id="3248909at2759"/>
<organism evidence="3 4">
    <name type="scientific">Plectosphaerella cucumerina</name>
    <dbReference type="NCBI Taxonomy" id="40658"/>
    <lineage>
        <taxon>Eukaryota</taxon>
        <taxon>Fungi</taxon>
        <taxon>Dikarya</taxon>
        <taxon>Ascomycota</taxon>
        <taxon>Pezizomycotina</taxon>
        <taxon>Sordariomycetes</taxon>
        <taxon>Hypocreomycetidae</taxon>
        <taxon>Glomerellales</taxon>
        <taxon>Plectosphaerellaceae</taxon>
        <taxon>Plectosphaerella</taxon>
    </lineage>
</organism>
<feature type="transmembrane region" description="Helical" evidence="2">
    <location>
        <begin position="688"/>
        <end position="708"/>
    </location>
</feature>
<feature type="transmembrane region" description="Helical" evidence="2">
    <location>
        <begin position="555"/>
        <end position="577"/>
    </location>
</feature>
<feature type="transmembrane region" description="Helical" evidence="2">
    <location>
        <begin position="728"/>
        <end position="748"/>
    </location>
</feature>
<feature type="transmembrane region" description="Helical" evidence="2">
    <location>
        <begin position="1147"/>
        <end position="1174"/>
    </location>
</feature>
<feature type="transmembrane region" description="Helical" evidence="2">
    <location>
        <begin position="123"/>
        <end position="147"/>
    </location>
</feature>
<feature type="compositionally biased region" description="Basic residues" evidence="1">
    <location>
        <begin position="1249"/>
        <end position="1260"/>
    </location>
</feature>
<feature type="transmembrane region" description="Helical" evidence="2">
    <location>
        <begin position="78"/>
        <end position="103"/>
    </location>
</feature>
<evidence type="ECO:0000313" key="4">
    <source>
        <dbReference type="Proteomes" id="UP000813385"/>
    </source>
</evidence>
<feature type="transmembrane region" description="Helical" evidence="2">
    <location>
        <begin position="194"/>
        <end position="211"/>
    </location>
</feature>
<feature type="region of interest" description="Disordered" evidence="1">
    <location>
        <begin position="22"/>
        <end position="58"/>
    </location>
</feature>
<name>A0A8K0X2S8_9PEZI</name>
<dbReference type="AlphaFoldDB" id="A0A8K0X2S8"/>
<comment type="caution">
    <text evidence="3">The sequence shown here is derived from an EMBL/GenBank/DDBJ whole genome shotgun (WGS) entry which is preliminary data.</text>
</comment>
<dbReference type="InterPro" id="IPR021840">
    <property type="entry name" value="DUF3433"/>
</dbReference>
<keyword evidence="2" id="KW-0812">Transmembrane</keyword>